<dbReference type="SUPFAM" id="SSF53756">
    <property type="entry name" value="UDP-Glycosyltransferase/glycogen phosphorylase"/>
    <property type="match status" value="1"/>
</dbReference>
<dbReference type="PANTHER" id="PTHR46401">
    <property type="entry name" value="GLYCOSYLTRANSFERASE WBBK-RELATED"/>
    <property type="match status" value="1"/>
</dbReference>
<dbReference type="Gene3D" id="3.40.50.2000">
    <property type="entry name" value="Glycogen Phosphorylase B"/>
    <property type="match status" value="1"/>
</dbReference>
<dbReference type="Proteomes" id="UP000236584">
    <property type="component" value="Chromosome"/>
</dbReference>
<dbReference type="GeneID" id="35592033"/>
<dbReference type="PANTHER" id="PTHR46401:SF2">
    <property type="entry name" value="GLYCOSYLTRANSFERASE WBBK-RELATED"/>
    <property type="match status" value="1"/>
</dbReference>
<gene>
    <name evidence="3" type="ORF">C2R22_08045</name>
</gene>
<accession>A0A2I8VI75</accession>
<dbReference type="GO" id="GO:0016757">
    <property type="term" value="F:glycosyltransferase activity"/>
    <property type="evidence" value="ECO:0007669"/>
    <property type="project" value="TreeGrafter"/>
</dbReference>
<dbReference type="RefSeq" id="WP_103425298.1">
    <property type="nucleotide sequence ID" value="NZ_CP026309.1"/>
</dbReference>
<dbReference type="CDD" id="cd03801">
    <property type="entry name" value="GT4_PimA-like"/>
    <property type="match status" value="1"/>
</dbReference>
<keyword evidence="4" id="KW-1185">Reference proteome</keyword>
<feature type="compositionally biased region" description="Polar residues" evidence="2">
    <location>
        <begin position="377"/>
        <end position="387"/>
    </location>
</feature>
<keyword evidence="1 3" id="KW-0808">Transferase</keyword>
<organism evidence="3 4">
    <name type="scientific">Salinigranum rubrum</name>
    <dbReference type="NCBI Taxonomy" id="755307"/>
    <lineage>
        <taxon>Archaea</taxon>
        <taxon>Methanobacteriati</taxon>
        <taxon>Methanobacteriota</taxon>
        <taxon>Stenosarchaea group</taxon>
        <taxon>Halobacteria</taxon>
        <taxon>Halobacteriales</taxon>
        <taxon>Haloferacaceae</taxon>
        <taxon>Salinigranum</taxon>
    </lineage>
</organism>
<dbReference type="OrthoDB" id="288447at2157"/>
<dbReference type="Pfam" id="PF13692">
    <property type="entry name" value="Glyco_trans_1_4"/>
    <property type="match status" value="1"/>
</dbReference>
<protein>
    <submittedName>
        <fullName evidence="3">Glycosyl transferase group 1</fullName>
    </submittedName>
</protein>
<name>A0A2I8VI75_9EURY</name>
<reference evidence="3 4" key="1">
    <citation type="submission" date="2018-01" db="EMBL/GenBank/DDBJ databases">
        <title>Complete genome sequence of Salinigranum rubrum GX10T, an extremely halophilic archaeon isolated from a marine solar saltern.</title>
        <authorList>
            <person name="Han S."/>
        </authorList>
    </citation>
    <scope>NUCLEOTIDE SEQUENCE [LARGE SCALE GENOMIC DNA]</scope>
    <source>
        <strain evidence="3 4">GX10</strain>
    </source>
</reference>
<sequence length="387" mass="42496">MSRRVALCTHFSVEHFRGGEKWVADVANRLAADGVDVDVYALPYAPGGERRVDARDVLDDGVGYTEGWRHDVSGYDTAYVMYTPGMGLCFSISSGTRTIAGIHSWAFITDKLFESHYGVAPTAAKLCYRLVGANELRRYDVVHAVSRVFDSPHPETTYVPNFVDTTRFRPGRAPLHEEFTVLVTAAHIREKGWDVVQQVADRLPADVRLATTGECSHPHIDALGFLDEDELADAYAAAHLVLHPTRVDTDSMVINEALASGTPVISSPLPTHVRTDEAAMHANSASEIVDRITDLAEEFRTDRARYDARCALARQHGRNRDAELVYRRLRRLLFPDWIPDSADATDPTEPTTVTGVTTDTGDAAPDTPTHALGNGDGQTSHEGTTTQ</sequence>
<evidence type="ECO:0000256" key="2">
    <source>
        <dbReference type="SAM" id="MobiDB-lite"/>
    </source>
</evidence>
<evidence type="ECO:0000313" key="3">
    <source>
        <dbReference type="EMBL" id="AUV81610.1"/>
    </source>
</evidence>
<evidence type="ECO:0000256" key="1">
    <source>
        <dbReference type="ARBA" id="ARBA00022679"/>
    </source>
</evidence>
<feature type="region of interest" description="Disordered" evidence="2">
    <location>
        <begin position="338"/>
        <end position="387"/>
    </location>
</feature>
<evidence type="ECO:0000313" key="4">
    <source>
        <dbReference type="Proteomes" id="UP000236584"/>
    </source>
</evidence>
<proteinExistence type="predicted"/>
<dbReference type="AlphaFoldDB" id="A0A2I8VI75"/>
<feature type="compositionally biased region" description="Low complexity" evidence="2">
    <location>
        <begin position="342"/>
        <end position="369"/>
    </location>
</feature>
<dbReference type="EMBL" id="CP026309">
    <property type="protein sequence ID" value="AUV81610.1"/>
    <property type="molecule type" value="Genomic_DNA"/>
</dbReference>
<dbReference type="KEGG" id="srub:C2R22_08045"/>